<dbReference type="EMBL" id="KV878683">
    <property type="protein sequence ID" value="OJJ73034.1"/>
    <property type="molecule type" value="Genomic_DNA"/>
</dbReference>
<dbReference type="AlphaFoldDB" id="A0A1L9UMT4"/>
<dbReference type="VEuPathDB" id="FungiDB:ASPBRDRAFT_563299"/>
<feature type="region of interest" description="Disordered" evidence="1">
    <location>
        <begin position="498"/>
        <end position="559"/>
    </location>
</feature>
<name>A0A1L9UMT4_ASPBC</name>
<organism evidence="3 4">
    <name type="scientific">Aspergillus brasiliensis (strain CBS 101740 / IMI 381727 / IBT 21946)</name>
    <dbReference type="NCBI Taxonomy" id="767769"/>
    <lineage>
        <taxon>Eukaryota</taxon>
        <taxon>Fungi</taxon>
        <taxon>Dikarya</taxon>
        <taxon>Ascomycota</taxon>
        <taxon>Pezizomycotina</taxon>
        <taxon>Eurotiomycetes</taxon>
        <taxon>Eurotiomycetidae</taxon>
        <taxon>Eurotiales</taxon>
        <taxon>Aspergillaceae</taxon>
        <taxon>Aspergillus</taxon>
        <taxon>Aspergillus subgen. Circumdati</taxon>
    </lineage>
</organism>
<dbReference type="OrthoDB" id="289038at2759"/>
<keyword evidence="4" id="KW-1185">Reference proteome</keyword>
<dbReference type="Pfam" id="PF00443">
    <property type="entry name" value="UCH"/>
    <property type="match status" value="1"/>
</dbReference>
<evidence type="ECO:0000313" key="3">
    <source>
        <dbReference type="EMBL" id="OJJ73034.1"/>
    </source>
</evidence>
<dbReference type="OMA" id="WTINQQL"/>
<evidence type="ECO:0000256" key="1">
    <source>
        <dbReference type="SAM" id="MobiDB-lite"/>
    </source>
</evidence>
<feature type="compositionally biased region" description="Polar residues" evidence="1">
    <location>
        <begin position="544"/>
        <end position="559"/>
    </location>
</feature>
<feature type="region of interest" description="Disordered" evidence="1">
    <location>
        <begin position="1"/>
        <end position="25"/>
    </location>
</feature>
<dbReference type="InterPro" id="IPR050164">
    <property type="entry name" value="Peptidase_C19"/>
</dbReference>
<sequence>MSEPEPDVPHRRLAQSPETDDPITSGWAPLGFSRGRVRGFRNPSVLCYRNAVLVVLMNTPVFLKWLLRYRKSHEGCTTKQKCLTCGFYRLYHAYWVRNDNREDRLQRALKSLWERLAKTSWKDYTTGQQDARDFMECIFQQLLVEVDEQGRRELNDIFKIRMSRNKKCTKCNKMRSRPDEKFFIMYAPESENSPGFANIEESLIDKPEHSQEKCGRCREETEHLTSEQASYLPEVFLVQFPRMKYDRETNRLSRIRTDVLLQRDIELPPRLLSDTVKIDGGARYELIGIVFHEPDETDCEKGHYTCAVMGPDNQWAYQDDLETDQPYFSVEDVLGAPLNNLGALRPEYHDRVSWAVYHRTPSKRPLDLGSRDWEGDQASAMQSTDNDEPPSKPQSHASPIAGFPRAFSPEPGPDTVSIAPHNALCLEQTIHLKGRRLKWTVNDQLVVPDGDGPLIWLKPGKKVQQAEVRVRLVCKKTREVLTGRGVIPLKLGILPEPYDAGPRPETPIRDIGTQTTPGRRREDIGPTRPPGSAKDRVISGKITKASSPKRSQSAMRASV</sequence>
<dbReference type="GO" id="GO:0004843">
    <property type="term" value="F:cysteine-type deubiquitinase activity"/>
    <property type="evidence" value="ECO:0007669"/>
    <property type="project" value="InterPro"/>
</dbReference>
<reference evidence="4" key="1">
    <citation type="journal article" date="2017" name="Genome Biol.">
        <title>Comparative genomics reveals high biological diversity and specific adaptations in the industrially and medically important fungal genus Aspergillus.</title>
        <authorList>
            <person name="de Vries R.P."/>
            <person name="Riley R."/>
            <person name="Wiebenga A."/>
            <person name="Aguilar-Osorio G."/>
            <person name="Amillis S."/>
            <person name="Uchima C.A."/>
            <person name="Anderluh G."/>
            <person name="Asadollahi M."/>
            <person name="Askin M."/>
            <person name="Barry K."/>
            <person name="Battaglia E."/>
            <person name="Bayram O."/>
            <person name="Benocci T."/>
            <person name="Braus-Stromeyer S.A."/>
            <person name="Caldana C."/>
            <person name="Canovas D."/>
            <person name="Cerqueira G.C."/>
            <person name="Chen F."/>
            <person name="Chen W."/>
            <person name="Choi C."/>
            <person name="Clum A."/>
            <person name="Dos Santos R.A."/>
            <person name="Damasio A.R."/>
            <person name="Diallinas G."/>
            <person name="Emri T."/>
            <person name="Fekete E."/>
            <person name="Flipphi M."/>
            <person name="Freyberg S."/>
            <person name="Gallo A."/>
            <person name="Gournas C."/>
            <person name="Habgood R."/>
            <person name="Hainaut M."/>
            <person name="Harispe M.L."/>
            <person name="Henrissat B."/>
            <person name="Hilden K.S."/>
            <person name="Hope R."/>
            <person name="Hossain A."/>
            <person name="Karabika E."/>
            <person name="Karaffa L."/>
            <person name="Karanyi Z."/>
            <person name="Krasevec N."/>
            <person name="Kuo A."/>
            <person name="Kusch H."/>
            <person name="LaButti K."/>
            <person name="Lagendijk E.L."/>
            <person name="Lapidus A."/>
            <person name="Levasseur A."/>
            <person name="Lindquist E."/>
            <person name="Lipzen A."/>
            <person name="Logrieco A.F."/>
            <person name="MacCabe A."/>
            <person name="Maekelae M.R."/>
            <person name="Malavazi I."/>
            <person name="Melin P."/>
            <person name="Meyer V."/>
            <person name="Mielnichuk N."/>
            <person name="Miskei M."/>
            <person name="Molnar A.P."/>
            <person name="Mule G."/>
            <person name="Ngan C.Y."/>
            <person name="Orejas M."/>
            <person name="Orosz E."/>
            <person name="Ouedraogo J.P."/>
            <person name="Overkamp K.M."/>
            <person name="Park H.-S."/>
            <person name="Perrone G."/>
            <person name="Piumi F."/>
            <person name="Punt P.J."/>
            <person name="Ram A.F."/>
            <person name="Ramon A."/>
            <person name="Rauscher S."/>
            <person name="Record E."/>
            <person name="Riano-Pachon D.M."/>
            <person name="Robert V."/>
            <person name="Roehrig J."/>
            <person name="Ruller R."/>
            <person name="Salamov A."/>
            <person name="Salih N.S."/>
            <person name="Samson R.A."/>
            <person name="Sandor E."/>
            <person name="Sanguinetti M."/>
            <person name="Schuetze T."/>
            <person name="Sepcic K."/>
            <person name="Shelest E."/>
            <person name="Sherlock G."/>
            <person name="Sophianopoulou V."/>
            <person name="Squina F.M."/>
            <person name="Sun H."/>
            <person name="Susca A."/>
            <person name="Todd R.B."/>
            <person name="Tsang A."/>
            <person name="Unkles S.E."/>
            <person name="van de Wiele N."/>
            <person name="van Rossen-Uffink D."/>
            <person name="Oliveira J.V."/>
            <person name="Vesth T.C."/>
            <person name="Visser J."/>
            <person name="Yu J.-H."/>
            <person name="Zhou M."/>
            <person name="Andersen M.R."/>
            <person name="Archer D.B."/>
            <person name="Baker S.E."/>
            <person name="Benoit I."/>
            <person name="Brakhage A.A."/>
            <person name="Braus G.H."/>
            <person name="Fischer R."/>
            <person name="Frisvad J.C."/>
            <person name="Goldman G.H."/>
            <person name="Houbraken J."/>
            <person name="Oakley B."/>
            <person name="Pocsi I."/>
            <person name="Scazzocchio C."/>
            <person name="Seiboth B."/>
            <person name="vanKuyk P.A."/>
            <person name="Wortman J."/>
            <person name="Dyer P.S."/>
            <person name="Grigoriev I.V."/>
        </authorList>
    </citation>
    <scope>NUCLEOTIDE SEQUENCE [LARGE SCALE GENOMIC DNA]</scope>
    <source>
        <strain evidence="4">CBS 101740 / IMI 381727 / IBT 21946</strain>
    </source>
</reference>
<dbReference type="Proteomes" id="UP000184499">
    <property type="component" value="Unassembled WGS sequence"/>
</dbReference>
<dbReference type="InterPro" id="IPR028889">
    <property type="entry name" value="USP"/>
</dbReference>
<proteinExistence type="predicted"/>
<dbReference type="InterPro" id="IPR038765">
    <property type="entry name" value="Papain-like_cys_pep_sf"/>
</dbReference>
<accession>A0A1L9UMT4</accession>
<dbReference type="InterPro" id="IPR001394">
    <property type="entry name" value="Peptidase_C19_UCH"/>
</dbReference>
<protein>
    <recommendedName>
        <fullName evidence="2">USP domain-containing protein</fullName>
    </recommendedName>
</protein>
<dbReference type="GeneID" id="93580032"/>
<dbReference type="Gene3D" id="3.90.70.10">
    <property type="entry name" value="Cysteine proteinases"/>
    <property type="match status" value="1"/>
</dbReference>
<evidence type="ECO:0000259" key="2">
    <source>
        <dbReference type="PROSITE" id="PS50235"/>
    </source>
</evidence>
<dbReference type="GO" id="GO:0016579">
    <property type="term" value="P:protein deubiquitination"/>
    <property type="evidence" value="ECO:0007669"/>
    <property type="project" value="InterPro"/>
</dbReference>
<dbReference type="PROSITE" id="PS50235">
    <property type="entry name" value="USP_3"/>
    <property type="match status" value="1"/>
</dbReference>
<dbReference type="RefSeq" id="XP_067480282.1">
    <property type="nucleotide sequence ID" value="XM_067627544.1"/>
</dbReference>
<dbReference type="STRING" id="767769.A0A1L9UMT4"/>
<feature type="domain" description="USP" evidence="2">
    <location>
        <begin position="38"/>
        <end position="346"/>
    </location>
</feature>
<feature type="compositionally biased region" description="Basic and acidic residues" evidence="1">
    <location>
        <begin position="365"/>
        <end position="374"/>
    </location>
</feature>
<dbReference type="GO" id="GO:0005829">
    <property type="term" value="C:cytosol"/>
    <property type="evidence" value="ECO:0007669"/>
    <property type="project" value="TreeGrafter"/>
</dbReference>
<dbReference type="GO" id="GO:0005634">
    <property type="term" value="C:nucleus"/>
    <property type="evidence" value="ECO:0007669"/>
    <property type="project" value="TreeGrafter"/>
</dbReference>
<gene>
    <name evidence="3" type="ORF">ASPBRDRAFT_563299</name>
</gene>
<dbReference type="PANTHER" id="PTHR24006">
    <property type="entry name" value="UBIQUITIN CARBOXYL-TERMINAL HYDROLASE"/>
    <property type="match status" value="1"/>
</dbReference>
<dbReference type="SUPFAM" id="SSF54001">
    <property type="entry name" value="Cysteine proteinases"/>
    <property type="match status" value="1"/>
</dbReference>
<evidence type="ECO:0000313" key="4">
    <source>
        <dbReference type="Proteomes" id="UP000184499"/>
    </source>
</evidence>
<feature type="region of interest" description="Disordered" evidence="1">
    <location>
        <begin position="365"/>
        <end position="415"/>
    </location>
</feature>